<dbReference type="InterPro" id="IPR006186">
    <property type="entry name" value="Ser/Thr-sp_prot-phosphatase"/>
</dbReference>
<feature type="domain" description="Serine/threonine specific protein phosphatases" evidence="7">
    <location>
        <begin position="189"/>
        <end position="194"/>
    </location>
</feature>
<name>A0A9W9FCV4_9EURO</name>
<sequence>MTDSKVPQPGPAKLKRNAGPDEWLEAAKDCKYLSEAHMKQLCEMVKEYMMEESNIQPVSTPVTICGDIHGQFYDLLELFRVSGGMPDGTELDAPKTSPSIITSADIEPPSTITDPKIRKKLRGSQHDDEEGEDPEPSHSRSASETSSALQLNRNFVFLGDYVDRGYFSLETLTLLLCLKAKYPDRVTLVRGNHESRQITQVYGFYEECFQKYGSASVWKACCQVFDFMTLGAIIDGKVLCVHGGLSPEIRTLDQVRVVARAQEIPTRAPFAIWSGPIQTMSRRGLLALEEPVSPEPIFTSNPCIHQYTNLSPGWLFGDRVADEFCHVNDLSLIARAHQLVNEGYKYHFSNQNVVTVWSAPNYCYRCGNLASVCEIGDDLKPTFKLFSAVSDDQRHMPTSRPGRSEYFL</sequence>
<dbReference type="EC" id="3.1.3.16" evidence="5"/>
<evidence type="ECO:0000256" key="2">
    <source>
        <dbReference type="ARBA" id="ARBA00022801"/>
    </source>
</evidence>
<dbReference type="EMBL" id="JAPQKI010000005">
    <property type="protein sequence ID" value="KAJ5097868.1"/>
    <property type="molecule type" value="Genomic_DNA"/>
</dbReference>
<dbReference type="AlphaFoldDB" id="A0A9W9FCV4"/>
<comment type="caution">
    <text evidence="8">The sequence shown here is derived from an EMBL/GenBank/DDBJ whole genome shotgun (WGS) entry which is preliminary data.</text>
</comment>
<feature type="region of interest" description="Disordered" evidence="6">
    <location>
        <begin position="87"/>
        <end position="146"/>
    </location>
</feature>
<evidence type="ECO:0000256" key="4">
    <source>
        <dbReference type="ARBA" id="ARBA00048336"/>
    </source>
</evidence>
<evidence type="ECO:0000256" key="3">
    <source>
        <dbReference type="ARBA" id="ARBA00023211"/>
    </source>
</evidence>
<dbReference type="OrthoDB" id="1930084at2759"/>
<evidence type="ECO:0000313" key="8">
    <source>
        <dbReference type="EMBL" id="KAJ5097868.1"/>
    </source>
</evidence>
<keyword evidence="1" id="KW-0479">Metal-binding</keyword>
<evidence type="ECO:0000256" key="1">
    <source>
        <dbReference type="ARBA" id="ARBA00022723"/>
    </source>
</evidence>
<keyword evidence="3" id="KW-0464">Manganese</keyword>
<dbReference type="InterPro" id="IPR029052">
    <property type="entry name" value="Metallo-depent_PP-like"/>
</dbReference>
<dbReference type="PANTHER" id="PTHR45619">
    <property type="entry name" value="SERINE/THREONINE-PROTEIN PHOSPHATASE PP2A-RELATED"/>
    <property type="match status" value="1"/>
</dbReference>
<proteinExistence type="inferred from homology"/>
<dbReference type="RefSeq" id="XP_056473522.1">
    <property type="nucleotide sequence ID" value="XM_056617363.1"/>
</dbReference>
<reference evidence="8" key="1">
    <citation type="submission" date="2022-11" db="EMBL/GenBank/DDBJ databases">
        <authorList>
            <person name="Petersen C."/>
        </authorList>
    </citation>
    <scope>NUCLEOTIDE SEQUENCE</scope>
    <source>
        <strain evidence="8">IBT 30761</strain>
    </source>
</reference>
<dbReference type="Gene3D" id="3.60.21.10">
    <property type="match status" value="1"/>
</dbReference>
<comment type="catalytic activity">
    <reaction evidence="4 5">
        <text>O-phospho-L-threonyl-[protein] + H2O = L-threonyl-[protein] + phosphate</text>
        <dbReference type="Rhea" id="RHEA:47004"/>
        <dbReference type="Rhea" id="RHEA-COMP:11060"/>
        <dbReference type="Rhea" id="RHEA-COMP:11605"/>
        <dbReference type="ChEBI" id="CHEBI:15377"/>
        <dbReference type="ChEBI" id="CHEBI:30013"/>
        <dbReference type="ChEBI" id="CHEBI:43474"/>
        <dbReference type="ChEBI" id="CHEBI:61977"/>
        <dbReference type="EC" id="3.1.3.16"/>
    </reaction>
</comment>
<dbReference type="Proteomes" id="UP001149074">
    <property type="component" value="Unassembled WGS sequence"/>
</dbReference>
<dbReference type="PRINTS" id="PR00114">
    <property type="entry name" value="STPHPHTASE"/>
</dbReference>
<dbReference type="GO" id="GO:0046872">
    <property type="term" value="F:metal ion binding"/>
    <property type="evidence" value="ECO:0007669"/>
    <property type="project" value="UniProtKB-KW"/>
</dbReference>
<gene>
    <name evidence="8" type="ORF">N7532_004869</name>
</gene>
<evidence type="ECO:0000259" key="7">
    <source>
        <dbReference type="PROSITE" id="PS00125"/>
    </source>
</evidence>
<dbReference type="SMART" id="SM00156">
    <property type="entry name" value="PP2Ac"/>
    <property type="match status" value="1"/>
</dbReference>
<dbReference type="GeneID" id="81356342"/>
<evidence type="ECO:0000313" key="9">
    <source>
        <dbReference type="Proteomes" id="UP001149074"/>
    </source>
</evidence>
<dbReference type="GO" id="GO:0004722">
    <property type="term" value="F:protein serine/threonine phosphatase activity"/>
    <property type="evidence" value="ECO:0007669"/>
    <property type="project" value="UniProtKB-EC"/>
</dbReference>
<protein>
    <recommendedName>
        <fullName evidence="5">Serine/threonine-protein phosphatase</fullName>
        <ecNumber evidence="5">3.1.3.16</ecNumber>
    </recommendedName>
</protein>
<reference evidence="8" key="2">
    <citation type="journal article" date="2023" name="IMA Fungus">
        <title>Comparative genomic study of the Penicillium genus elucidates a diverse pangenome and 15 lateral gene transfer events.</title>
        <authorList>
            <person name="Petersen C."/>
            <person name="Sorensen T."/>
            <person name="Nielsen M.R."/>
            <person name="Sondergaard T.E."/>
            <person name="Sorensen J.L."/>
            <person name="Fitzpatrick D.A."/>
            <person name="Frisvad J.C."/>
            <person name="Nielsen K.L."/>
        </authorList>
    </citation>
    <scope>NUCLEOTIDE SEQUENCE</scope>
    <source>
        <strain evidence="8">IBT 30761</strain>
    </source>
</reference>
<dbReference type="PROSITE" id="PS00125">
    <property type="entry name" value="SER_THR_PHOSPHATASE"/>
    <property type="match status" value="1"/>
</dbReference>
<accession>A0A9W9FCV4</accession>
<keyword evidence="9" id="KW-1185">Reference proteome</keyword>
<evidence type="ECO:0000256" key="6">
    <source>
        <dbReference type="SAM" id="MobiDB-lite"/>
    </source>
</evidence>
<dbReference type="SUPFAM" id="SSF56300">
    <property type="entry name" value="Metallo-dependent phosphatases"/>
    <property type="match status" value="1"/>
</dbReference>
<dbReference type="InterPro" id="IPR004843">
    <property type="entry name" value="Calcineurin-like_PHP"/>
</dbReference>
<comment type="similarity">
    <text evidence="5">Belongs to the PPP phosphatase family.</text>
</comment>
<keyword evidence="2 5" id="KW-0378">Hydrolase</keyword>
<dbReference type="InterPro" id="IPR047129">
    <property type="entry name" value="PPA2-like"/>
</dbReference>
<evidence type="ECO:0000256" key="5">
    <source>
        <dbReference type="RuleBase" id="RU004273"/>
    </source>
</evidence>
<organism evidence="8 9">
    <name type="scientific">Penicillium argentinense</name>
    <dbReference type="NCBI Taxonomy" id="1131581"/>
    <lineage>
        <taxon>Eukaryota</taxon>
        <taxon>Fungi</taxon>
        <taxon>Dikarya</taxon>
        <taxon>Ascomycota</taxon>
        <taxon>Pezizomycotina</taxon>
        <taxon>Eurotiomycetes</taxon>
        <taxon>Eurotiomycetidae</taxon>
        <taxon>Eurotiales</taxon>
        <taxon>Aspergillaceae</taxon>
        <taxon>Penicillium</taxon>
    </lineage>
</organism>
<dbReference type="Pfam" id="PF00149">
    <property type="entry name" value="Metallophos"/>
    <property type="match status" value="1"/>
</dbReference>